<evidence type="ECO:0000256" key="6">
    <source>
        <dbReference type="ARBA" id="ARBA00022753"/>
    </source>
</evidence>
<dbReference type="PANTHER" id="PTHR12127:SF6">
    <property type="entry name" value="MUCOLIPIN-1"/>
    <property type="match status" value="1"/>
</dbReference>
<keyword evidence="10" id="KW-1015">Disulfide bond</keyword>
<reference evidence="17" key="1">
    <citation type="submission" date="2025-05" db="UniProtKB">
        <authorList>
            <consortium name="Ensembl"/>
        </authorList>
    </citation>
    <scope>IDENTIFICATION</scope>
</reference>
<comment type="catalytic activity">
    <reaction evidence="12">
        <text>Ca(2+)(in) = Ca(2+)(out)</text>
        <dbReference type="Rhea" id="RHEA:29671"/>
        <dbReference type="ChEBI" id="CHEBI:29108"/>
    </reaction>
</comment>
<gene>
    <name evidence="17" type="primary">MCOLN1</name>
</gene>
<name>A0A8D1TUJ7_PIG</name>
<feature type="transmembrane region" description="Helical" evidence="14">
    <location>
        <begin position="311"/>
        <end position="331"/>
    </location>
</feature>
<evidence type="ECO:0000256" key="7">
    <source>
        <dbReference type="ARBA" id="ARBA00022989"/>
    </source>
</evidence>
<evidence type="ECO:0000256" key="4">
    <source>
        <dbReference type="ARBA" id="ARBA00022475"/>
    </source>
</evidence>
<dbReference type="Ensembl" id="ENSSSCT00055006070.1">
    <property type="protein sequence ID" value="ENSSSCP00055004757.1"/>
    <property type="gene ID" value="ENSSSCG00055003090.1"/>
</dbReference>
<evidence type="ECO:0000256" key="8">
    <source>
        <dbReference type="ARBA" id="ARBA00023065"/>
    </source>
</evidence>
<evidence type="ECO:0000256" key="2">
    <source>
        <dbReference type="ARBA" id="ARBA00004651"/>
    </source>
</evidence>
<keyword evidence="9 14" id="KW-0472">Membrane</keyword>
<dbReference type="Gene3D" id="1.10.287.70">
    <property type="match status" value="1"/>
</dbReference>
<evidence type="ECO:0000313" key="17">
    <source>
        <dbReference type="Ensembl" id="ENSSSCP00055004757.1"/>
    </source>
</evidence>
<keyword evidence="5 14" id="KW-0812">Transmembrane</keyword>
<evidence type="ECO:0000256" key="11">
    <source>
        <dbReference type="ARBA" id="ARBA00023303"/>
    </source>
</evidence>
<dbReference type="GO" id="GO:0005886">
    <property type="term" value="C:plasma membrane"/>
    <property type="evidence" value="ECO:0007669"/>
    <property type="project" value="UniProtKB-SubCell"/>
</dbReference>
<dbReference type="Proteomes" id="UP000694722">
    <property type="component" value="Unplaced"/>
</dbReference>
<evidence type="ECO:0000256" key="1">
    <source>
        <dbReference type="ARBA" id="ARBA00004337"/>
    </source>
</evidence>
<evidence type="ECO:0000256" key="5">
    <source>
        <dbReference type="ARBA" id="ARBA00022692"/>
    </source>
</evidence>
<feature type="domain" description="Mucolipin extracytosolic" evidence="16">
    <location>
        <begin position="241"/>
        <end position="299"/>
    </location>
</feature>
<keyword evidence="7 14" id="KW-1133">Transmembrane helix</keyword>
<evidence type="ECO:0000256" key="3">
    <source>
        <dbReference type="ARBA" id="ARBA00022448"/>
    </source>
</evidence>
<feature type="region of interest" description="Disordered" evidence="13">
    <location>
        <begin position="49"/>
        <end position="75"/>
    </location>
</feature>
<dbReference type="GO" id="GO:0010008">
    <property type="term" value="C:endosome membrane"/>
    <property type="evidence" value="ECO:0007669"/>
    <property type="project" value="UniProtKB-SubCell"/>
</dbReference>
<dbReference type="PANTHER" id="PTHR12127">
    <property type="entry name" value="MUCOLIPIN"/>
    <property type="match status" value="1"/>
</dbReference>
<proteinExistence type="predicted"/>
<evidence type="ECO:0000256" key="12">
    <source>
        <dbReference type="ARBA" id="ARBA00036634"/>
    </source>
</evidence>
<comment type="subcellular location">
    <subcellularLocation>
        <location evidence="2">Cell membrane</location>
        <topology evidence="2">Multi-pass membrane protein</topology>
    </subcellularLocation>
    <subcellularLocation>
        <location evidence="1">Endosome membrane</location>
        <topology evidence="1">Multi-pass membrane protein</topology>
    </subcellularLocation>
</comment>
<accession>A0A8D1TUJ7</accession>
<feature type="transmembrane region" description="Helical" evidence="14">
    <location>
        <begin position="368"/>
        <end position="389"/>
    </location>
</feature>
<feature type="transmembrane region" description="Helical" evidence="14">
    <location>
        <begin position="395"/>
        <end position="419"/>
    </location>
</feature>
<dbReference type="InterPro" id="IPR039031">
    <property type="entry name" value="Mucolipin"/>
</dbReference>
<evidence type="ECO:0000259" key="15">
    <source>
        <dbReference type="Pfam" id="PF08016"/>
    </source>
</evidence>
<keyword evidence="6" id="KW-0967">Endosome</keyword>
<keyword evidence="8" id="KW-0406">Ion transport</keyword>
<evidence type="ECO:0000313" key="18">
    <source>
        <dbReference type="Proteomes" id="UP000694724"/>
    </source>
</evidence>
<keyword evidence="4" id="KW-1003">Cell membrane</keyword>
<evidence type="ECO:0000256" key="14">
    <source>
        <dbReference type="SAM" id="Phobius"/>
    </source>
</evidence>
<sequence>MCPENAVNFLVFLRSPEFFLGRSLGSASPVGRWPCLGLVPTALSHPTETERLLTPSPGYGTQAGASPAPETPPEEEDLRRRLKYFFMSPCDKFRAKGRKPFKLMLQVVKILVVTVQLILFGLSNQLAVTFREENTIAFRHLFLLGYSDGADDTFAAYTREQLYQSIFYAVDQYLLLPDMSLGRYAYVRGGGGPWANGSALALCQCYYHRGHVDPANDTFDIDPMVVTGDRVLGTWKDLPPRLINVTIHFQLKTINLQSLINNEIPDCYTFSILITFDNKAHSGRVPISLETQAHIQECKHPSVFGHGDNSFRLLFDVVVILTCSFSFLLCARSLLRGFLLQNEFVRFIRRKRGRVVSLWERLEFVNGWYILLVTSDVLTISGTIMKIGIEAKNLASYDVCSILLGTSTLLVWVGVIRYLTFFHKYNILIATLRVALPSVMRFCCCVAVIYLGYCFCGWIVLGPYHVKFRSLSMVSECLFSLINGDDMFVTFAAMQAQQGRSSLVWLFSQLYLYSFISLFIYMVLSLFIALITGAYDTIKHPGGTGAEESELQAYIAQCQDSPTSGKFRRGSGSACSLLCCCGRDASEEHSLLVN</sequence>
<dbReference type="InterPro" id="IPR013122">
    <property type="entry name" value="PKD1_2_channel"/>
</dbReference>
<evidence type="ECO:0000259" key="16">
    <source>
        <dbReference type="Pfam" id="PF21381"/>
    </source>
</evidence>
<feature type="domain" description="Polycystin cation channel PKD1/PKD2" evidence="15">
    <location>
        <begin position="399"/>
        <end position="538"/>
    </location>
</feature>
<evidence type="ECO:0000256" key="10">
    <source>
        <dbReference type="ARBA" id="ARBA00023157"/>
    </source>
</evidence>
<dbReference type="Pfam" id="PF21381">
    <property type="entry name" value="MCLN_ECD"/>
    <property type="match status" value="2"/>
</dbReference>
<organism evidence="17 18">
    <name type="scientific">Sus scrofa</name>
    <name type="common">Pig</name>
    <dbReference type="NCBI Taxonomy" id="9823"/>
    <lineage>
        <taxon>Eukaryota</taxon>
        <taxon>Metazoa</taxon>
        <taxon>Chordata</taxon>
        <taxon>Craniata</taxon>
        <taxon>Vertebrata</taxon>
        <taxon>Euteleostomi</taxon>
        <taxon>Mammalia</taxon>
        <taxon>Eutheria</taxon>
        <taxon>Laurasiatheria</taxon>
        <taxon>Artiodactyla</taxon>
        <taxon>Suina</taxon>
        <taxon>Suidae</taxon>
        <taxon>Sus</taxon>
    </lineage>
</organism>
<dbReference type="AlphaFoldDB" id="A0A8D1TUJ7"/>
<dbReference type="InterPro" id="IPR049134">
    <property type="entry name" value="MCLN_ECD"/>
</dbReference>
<dbReference type="Pfam" id="PF08016">
    <property type="entry name" value="PKD_channel"/>
    <property type="match status" value="1"/>
</dbReference>
<dbReference type="FunFam" id="1.10.287.70:FF:000033">
    <property type="entry name" value="Mucolipin 1"/>
    <property type="match status" value="1"/>
</dbReference>
<dbReference type="Proteomes" id="UP000694724">
    <property type="component" value="Unplaced"/>
</dbReference>
<dbReference type="Ensembl" id="ENSSSCT00040093064.1">
    <property type="protein sequence ID" value="ENSSSCP00040041120.1"/>
    <property type="gene ID" value="ENSSSCG00040067064.1"/>
</dbReference>
<dbReference type="GO" id="GO:0005261">
    <property type="term" value="F:monoatomic cation channel activity"/>
    <property type="evidence" value="ECO:0007669"/>
    <property type="project" value="InterPro"/>
</dbReference>
<evidence type="ECO:0000256" key="13">
    <source>
        <dbReference type="SAM" id="MobiDB-lite"/>
    </source>
</evidence>
<keyword evidence="11" id="KW-0407">Ion channel</keyword>
<evidence type="ECO:0000256" key="9">
    <source>
        <dbReference type="ARBA" id="ARBA00023136"/>
    </source>
</evidence>
<feature type="transmembrane region" description="Helical" evidence="14">
    <location>
        <begin position="510"/>
        <end position="531"/>
    </location>
</feature>
<protein>
    <submittedName>
        <fullName evidence="17">Mucolipin TRP cation channel 1</fullName>
    </submittedName>
</protein>
<feature type="transmembrane region" description="Helical" evidence="14">
    <location>
        <begin position="439"/>
        <end position="461"/>
    </location>
</feature>
<keyword evidence="3" id="KW-0813">Transport</keyword>
<feature type="domain" description="Mucolipin extracytosolic" evidence="16">
    <location>
        <begin position="128"/>
        <end position="227"/>
    </location>
</feature>